<evidence type="ECO:0000256" key="2">
    <source>
        <dbReference type="ARBA" id="ARBA00023015"/>
    </source>
</evidence>
<dbReference type="GO" id="GO:0003677">
    <property type="term" value="F:DNA binding"/>
    <property type="evidence" value="ECO:0007669"/>
    <property type="project" value="UniProtKB-KW"/>
</dbReference>
<gene>
    <name evidence="5" type="ORF">K8344_07020</name>
</gene>
<dbReference type="Pfam" id="PF03965">
    <property type="entry name" value="Penicillinase_R"/>
    <property type="match status" value="1"/>
</dbReference>
<evidence type="ECO:0000313" key="6">
    <source>
        <dbReference type="Proteomes" id="UP001139462"/>
    </source>
</evidence>
<evidence type="ECO:0000256" key="1">
    <source>
        <dbReference type="ARBA" id="ARBA00011046"/>
    </source>
</evidence>
<dbReference type="EMBL" id="JAIRBB010000004">
    <property type="protein sequence ID" value="MCG2430867.1"/>
    <property type="molecule type" value="Genomic_DNA"/>
</dbReference>
<keyword evidence="6" id="KW-1185">Reference proteome</keyword>
<dbReference type="Gene3D" id="1.10.4040.10">
    <property type="entry name" value="Penicillinase repressor domain"/>
    <property type="match status" value="1"/>
</dbReference>
<evidence type="ECO:0000313" key="5">
    <source>
        <dbReference type="EMBL" id="MCG2430867.1"/>
    </source>
</evidence>
<dbReference type="PIRSF" id="PIRSF019455">
    <property type="entry name" value="CopR_AtkY"/>
    <property type="match status" value="1"/>
</dbReference>
<dbReference type="Gene3D" id="1.10.10.10">
    <property type="entry name" value="Winged helix-like DNA-binding domain superfamily/Winged helix DNA-binding domain"/>
    <property type="match status" value="1"/>
</dbReference>
<sequence length="118" mass="13998">MENLTNKEEEVMQALWKLEKAFVKEILQILPSTNHYNTISTIVRNLEDKGYVAFNVYGKTHQYYPIISKEEYSKGFMNLASKRYFNNSYKNMVSFFAKQEKISAQDLREILELIENKK</sequence>
<reference evidence="5" key="1">
    <citation type="submission" date="2021-09" db="EMBL/GenBank/DDBJ databases">
        <title>Genome of Aequorivita sp. strain F64183.</title>
        <authorList>
            <person name="Wang Y."/>
        </authorList>
    </citation>
    <scope>NUCLEOTIDE SEQUENCE</scope>
    <source>
        <strain evidence="5">F64183</strain>
    </source>
</reference>
<dbReference type="GO" id="GO:0045892">
    <property type="term" value="P:negative regulation of DNA-templated transcription"/>
    <property type="evidence" value="ECO:0007669"/>
    <property type="project" value="InterPro"/>
</dbReference>
<proteinExistence type="inferred from homology"/>
<accession>A0A9X1R314</accession>
<protein>
    <submittedName>
        <fullName evidence="5">BlaI/MecI/CopY family transcriptional regulator</fullName>
    </submittedName>
</protein>
<dbReference type="SUPFAM" id="SSF46785">
    <property type="entry name" value="Winged helix' DNA-binding domain"/>
    <property type="match status" value="1"/>
</dbReference>
<dbReference type="InterPro" id="IPR036390">
    <property type="entry name" value="WH_DNA-bd_sf"/>
</dbReference>
<dbReference type="RefSeq" id="WP_237608031.1">
    <property type="nucleotide sequence ID" value="NZ_JAIRBB010000004.1"/>
</dbReference>
<comment type="caution">
    <text evidence="5">The sequence shown here is derived from an EMBL/GenBank/DDBJ whole genome shotgun (WGS) entry which is preliminary data.</text>
</comment>
<dbReference type="InterPro" id="IPR005650">
    <property type="entry name" value="BlaI_family"/>
</dbReference>
<dbReference type="InterPro" id="IPR036388">
    <property type="entry name" value="WH-like_DNA-bd_sf"/>
</dbReference>
<keyword evidence="2" id="KW-0805">Transcription regulation</keyword>
<keyword evidence="4" id="KW-0804">Transcription</keyword>
<organism evidence="5 6">
    <name type="scientific">Aequorivita xiaoshiensis</name>
    <dbReference type="NCBI Taxonomy" id="2874476"/>
    <lineage>
        <taxon>Bacteria</taxon>
        <taxon>Pseudomonadati</taxon>
        <taxon>Bacteroidota</taxon>
        <taxon>Flavobacteriia</taxon>
        <taxon>Flavobacteriales</taxon>
        <taxon>Flavobacteriaceae</taxon>
        <taxon>Aequorivita</taxon>
    </lineage>
</organism>
<dbReference type="Proteomes" id="UP001139462">
    <property type="component" value="Unassembled WGS sequence"/>
</dbReference>
<evidence type="ECO:0000256" key="4">
    <source>
        <dbReference type="ARBA" id="ARBA00023163"/>
    </source>
</evidence>
<comment type="similarity">
    <text evidence="1">Belongs to the BlaI transcriptional regulatory family.</text>
</comment>
<evidence type="ECO:0000256" key="3">
    <source>
        <dbReference type="ARBA" id="ARBA00023125"/>
    </source>
</evidence>
<name>A0A9X1R314_9FLAO</name>
<keyword evidence="3" id="KW-0238">DNA-binding</keyword>
<dbReference type="AlphaFoldDB" id="A0A9X1R314"/>